<evidence type="ECO:0000313" key="1">
    <source>
        <dbReference type="EMBL" id="CDW43172.1"/>
    </source>
</evidence>
<dbReference type="EMBL" id="HACA01025811">
    <property type="protein sequence ID" value="CDW43172.1"/>
    <property type="molecule type" value="Transcribed_RNA"/>
</dbReference>
<sequence length="54" mass="6437">MTSHMPWRKRWKIPTLMIKLIPPGTLLILKENSVSISWHISHVFGQIFHGRFRI</sequence>
<proteinExistence type="predicted"/>
<reference evidence="1" key="1">
    <citation type="submission" date="2014-05" db="EMBL/GenBank/DDBJ databases">
        <authorList>
            <person name="Chronopoulou M."/>
        </authorList>
    </citation>
    <scope>NUCLEOTIDE SEQUENCE</scope>
    <source>
        <tissue evidence="1">Whole organism</tissue>
    </source>
</reference>
<organism evidence="1">
    <name type="scientific">Lepeophtheirus salmonis</name>
    <name type="common">Salmon louse</name>
    <name type="synonym">Caligus salmonis</name>
    <dbReference type="NCBI Taxonomy" id="72036"/>
    <lineage>
        <taxon>Eukaryota</taxon>
        <taxon>Metazoa</taxon>
        <taxon>Ecdysozoa</taxon>
        <taxon>Arthropoda</taxon>
        <taxon>Crustacea</taxon>
        <taxon>Multicrustacea</taxon>
        <taxon>Hexanauplia</taxon>
        <taxon>Copepoda</taxon>
        <taxon>Siphonostomatoida</taxon>
        <taxon>Caligidae</taxon>
        <taxon>Lepeophtheirus</taxon>
    </lineage>
</organism>
<accession>A0A0K2UZ68</accession>
<dbReference type="AlphaFoldDB" id="A0A0K2UZ68"/>
<name>A0A0K2UZ68_LEPSM</name>
<protein>
    <submittedName>
        <fullName evidence="1">Uncharacterized protein</fullName>
    </submittedName>
</protein>